<dbReference type="SUPFAM" id="SSF54631">
    <property type="entry name" value="CBS-domain pair"/>
    <property type="match status" value="1"/>
</dbReference>
<keyword evidence="4 12" id="KW-0808">Transferase</keyword>
<keyword evidence="8" id="KW-0547">Nucleotide-binding</keyword>
<dbReference type="CDD" id="cd05398">
    <property type="entry name" value="NT_ClassII-CCAase"/>
    <property type="match status" value="1"/>
</dbReference>
<dbReference type="InterPro" id="IPR000644">
    <property type="entry name" value="CBS_dom"/>
</dbReference>
<evidence type="ECO:0000256" key="12">
    <source>
        <dbReference type="RuleBase" id="RU003953"/>
    </source>
</evidence>
<keyword evidence="7" id="KW-0479">Metal-binding</keyword>
<dbReference type="Pfam" id="PF02272">
    <property type="entry name" value="DHHA1"/>
    <property type="match status" value="1"/>
</dbReference>
<dbReference type="Gene3D" id="3.90.1640.10">
    <property type="entry name" value="inorganic pyrophosphatase (n-terminal core)"/>
    <property type="match status" value="1"/>
</dbReference>
<evidence type="ECO:0000256" key="3">
    <source>
        <dbReference type="ARBA" id="ARBA00022555"/>
    </source>
</evidence>
<evidence type="ECO:0000256" key="2">
    <source>
        <dbReference type="ARBA" id="ARBA00007265"/>
    </source>
</evidence>
<evidence type="ECO:0000256" key="10">
    <source>
        <dbReference type="ARBA" id="ARBA00022884"/>
    </source>
</evidence>
<dbReference type="Gene3D" id="1.10.3090.10">
    <property type="entry name" value="cca-adding enzyme, domain 2"/>
    <property type="match status" value="1"/>
</dbReference>
<dbReference type="InterPro" id="IPR043519">
    <property type="entry name" value="NT_sf"/>
</dbReference>
<evidence type="ECO:0000256" key="1">
    <source>
        <dbReference type="ARBA" id="ARBA00001946"/>
    </source>
</evidence>
<dbReference type="Pfam" id="PF12627">
    <property type="entry name" value="PolyA_pol_RNAbd"/>
    <property type="match status" value="1"/>
</dbReference>
<evidence type="ECO:0000313" key="14">
    <source>
        <dbReference type="EMBL" id="HEW46677.1"/>
    </source>
</evidence>
<evidence type="ECO:0000259" key="13">
    <source>
        <dbReference type="PROSITE" id="PS51371"/>
    </source>
</evidence>
<comment type="similarity">
    <text evidence="2 12">Belongs to the tRNA nucleotidyltransferase/poly(A) polymerase family.</text>
</comment>
<keyword evidence="5" id="KW-0819">tRNA processing</keyword>
<keyword evidence="11" id="KW-0129">CBS domain</keyword>
<evidence type="ECO:0000256" key="9">
    <source>
        <dbReference type="ARBA" id="ARBA00022842"/>
    </source>
</evidence>
<keyword evidence="9" id="KW-0460">Magnesium</keyword>
<evidence type="ECO:0000256" key="4">
    <source>
        <dbReference type="ARBA" id="ARBA00022679"/>
    </source>
</evidence>
<dbReference type="InterPro" id="IPR002646">
    <property type="entry name" value="PolA_pol_head_dom"/>
</dbReference>
<protein>
    <submittedName>
        <fullName evidence="14">CBS domain-containing protein</fullName>
    </submittedName>
</protein>
<name>A0A7C2VC03_9AQUI</name>
<dbReference type="SUPFAM" id="SSF81891">
    <property type="entry name" value="Poly A polymerase C-terminal region-like"/>
    <property type="match status" value="1"/>
</dbReference>
<accession>A0A7C2VC03</accession>
<keyword evidence="6" id="KW-0548">Nucleotidyltransferase</keyword>
<evidence type="ECO:0000256" key="5">
    <source>
        <dbReference type="ARBA" id="ARBA00022694"/>
    </source>
</evidence>
<keyword evidence="3" id="KW-0820">tRNA-binding</keyword>
<dbReference type="EMBL" id="DSFP01000070">
    <property type="protein sequence ID" value="HEW46677.1"/>
    <property type="molecule type" value="Genomic_DNA"/>
</dbReference>
<dbReference type="SMART" id="SM00116">
    <property type="entry name" value="CBS"/>
    <property type="match status" value="2"/>
</dbReference>
<dbReference type="Gene3D" id="3.30.460.10">
    <property type="entry name" value="Beta Polymerase, domain 2"/>
    <property type="match status" value="1"/>
</dbReference>
<dbReference type="GO" id="GO:0000049">
    <property type="term" value="F:tRNA binding"/>
    <property type="evidence" value="ECO:0007669"/>
    <property type="project" value="UniProtKB-KW"/>
</dbReference>
<dbReference type="InterPro" id="IPR038763">
    <property type="entry name" value="DHH_sf"/>
</dbReference>
<dbReference type="Pfam" id="PF01743">
    <property type="entry name" value="PolyA_pol"/>
    <property type="match status" value="1"/>
</dbReference>
<evidence type="ECO:0000256" key="11">
    <source>
        <dbReference type="PROSITE-ProRule" id="PRU00703"/>
    </source>
</evidence>
<dbReference type="GO" id="GO:0016779">
    <property type="term" value="F:nucleotidyltransferase activity"/>
    <property type="evidence" value="ECO:0007669"/>
    <property type="project" value="UniProtKB-KW"/>
</dbReference>
<gene>
    <name evidence="14" type="ORF">ENO47_08470</name>
</gene>
<sequence length="815" mass="93473">MPKVIILEEGADLDALSCAYGLLLLYEDAYLLRPSYLSKRASEVLSSFSDRFRTLEELPEKFDLLLVDSHNYEEYLKSFGDRIRDIYIYDHHPKAPKGFKGKVDSVGSCTTLVVEELMEKEIEIDSLSATLLAFGIYEDTGMLTYEGTTYRDAKAIAWLLERGLNLSLLRKSLSGGISKEEIDLLSKHMVSLESLYVDGKKISLVVLRMEEYKPDILSLLYELKEIKESSAFFVIVEAGGKSYLFGRSIRGEFDVSAVLESFGGGGHEFASAGKFEGVPAERLKGLLEALLKGEKVPLKVKEIMSYPPFLIHEDMDVDLALLELSQRNYAGAPVIDDRGRLVGIVYKKNLLKAQRHGIKGKVKDFMVEEFHTLELEDFIWKAEEILSKYGEKLIPVVEKDRVVGVITRMDLLHAYRRHIQGLRAIEKKISIPEDIRGLLEEIGQEAKGLGYKVYLVGGVVRDLLMRKRIWDLDLVVEGDAIALACKLGEKWQVNCHTFQEFGTAHMKYKDYKLEFATTRRETYPHPGSYPVVEWATLKEDLLRRDFTINAMALSLNPEDFGTLIDYFGGLRDLKDGIIRVLHPMSFVEDPVRILRALRFAGRFGFKLSKGTEKLLKKAVSLGLLKKAPRGRILNELRLALREERLLEILRLYKRYGILEQIIEGFVFKPDMENLLEKLKDIVSWHKIEFPQEALDYGWVFLLLLLKDTNGEDLLKDISAPSWVRESYKLMKENLHNLISKLQKAQRPSEIYLLLKGKPTALLLILMLYQKEKVKLYMERLRFIKVDVERFKHLKGKELGEAIEMERLRLIDTLTL</sequence>
<dbReference type="PROSITE" id="PS51371">
    <property type="entry name" value="CBS"/>
    <property type="match status" value="2"/>
</dbReference>
<dbReference type="InterPro" id="IPR003156">
    <property type="entry name" value="DHHA1_dom"/>
</dbReference>
<comment type="caution">
    <text evidence="14">The sequence shown here is derived from an EMBL/GenBank/DDBJ whole genome shotgun (WGS) entry which is preliminary data.</text>
</comment>
<dbReference type="SUPFAM" id="SSF81301">
    <property type="entry name" value="Nucleotidyltransferase"/>
    <property type="match status" value="1"/>
</dbReference>
<feature type="domain" description="CBS" evidence="13">
    <location>
        <begin position="366"/>
        <end position="425"/>
    </location>
</feature>
<dbReference type="SUPFAM" id="SSF64182">
    <property type="entry name" value="DHH phosphoesterases"/>
    <property type="match status" value="1"/>
</dbReference>
<dbReference type="GO" id="GO:0000166">
    <property type="term" value="F:nucleotide binding"/>
    <property type="evidence" value="ECO:0007669"/>
    <property type="project" value="UniProtKB-KW"/>
</dbReference>
<dbReference type="PANTHER" id="PTHR47788:SF1">
    <property type="entry name" value="A-ADDING TRNA NUCLEOTIDYLTRANSFERASE"/>
    <property type="match status" value="1"/>
</dbReference>
<dbReference type="AlphaFoldDB" id="A0A7C2VC03"/>
<dbReference type="Gene3D" id="3.10.310.30">
    <property type="match status" value="1"/>
</dbReference>
<evidence type="ECO:0000256" key="8">
    <source>
        <dbReference type="ARBA" id="ARBA00022741"/>
    </source>
</evidence>
<dbReference type="GO" id="GO:0008033">
    <property type="term" value="P:tRNA processing"/>
    <property type="evidence" value="ECO:0007669"/>
    <property type="project" value="UniProtKB-KW"/>
</dbReference>
<dbReference type="InterPro" id="IPR032828">
    <property type="entry name" value="PolyA_RNA-bd"/>
</dbReference>
<dbReference type="Gene3D" id="3.10.580.10">
    <property type="entry name" value="CBS-domain"/>
    <property type="match status" value="1"/>
</dbReference>
<feature type="domain" description="CBS" evidence="13">
    <location>
        <begin position="304"/>
        <end position="360"/>
    </location>
</feature>
<proteinExistence type="inferred from homology"/>
<dbReference type="PANTHER" id="PTHR47788">
    <property type="entry name" value="POLYA POLYMERASE"/>
    <property type="match status" value="1"/>
</dbReference>
<dbReference type="Pfam" id="PF00571">
    <property type="entry name" value="CBS"/>
    <property type="match status" value="2"/>
</dbReference>
<dbReference type="GO" id="GO:0046872">
    <property type="term" value="F:metal ion binding"/>
    <property type="evidence" value="ECO:0007669"/>
    <property type="project" value="UniProtKB-KW"/>
</dbReference>
<reference evidence="14" key="1">
    <citation type="journal article" date="2020" name="mSystems">
        <title>Genome- and Community-Level Interaction Insights into Carbon Utilization and Element Cycling Functions of Hydrothermarchaeota in Hydrothermal Sediment.</title>
        <authorList>
            <person name="Zhou Z."/>
            <person name="Liu Y."/>
            <person name="Xu W."/>
            <person name="Pan J."/>
            <person name="Luo Z.H."/>
            <person name="Li M."/>
        </authorList>
    </citation>
    <scope>NUCLEOTIDE SEQUENCE [LARGE SCALE GENOMIC DNA]</scope>
    <source>
        <strain evidence="14">SpSt-132</strain>
    </source>
</reference>
<evidence type="ECO:0000256" key="7">
    <source>
        <dbReference type="ARBA" id="ARBA00022723"/>
    </source>
</evidence>
<keyword evidence="10 12" id="KW-0694">RNA-binding</keyword>
<dbReference type="InterPro" id="IPR046342">
    <property type="entry name" value="CBS_dom_sf"/>
</dbReference>
<comment type="cofactor">
    <cofactor evidence="1">
        <name>Mg(2+)</name>
        <dbReference type="ChEBI" id="CHEBI:18420"/>
    </cofactor>
</comment>
<evidence type="ECO:0000256" key="6">
    <source>
        <dbReference type="ARBA" id="ARBA00022695"/>
    </source>
</evidence>
<organism evidence="14">
    <name type="scientific">Hydrogenobacter sp</name>
    <dbReference type="NCBI Taxonomy" id="2152829"/>
    <lineage>
        <taxon>Bacteria</taxon>
        <taxon>Pseudomonadati</taxon>
        <taxon>Aquificota</taxon>
        <taxon>Aquificia</taxon>
        <taxon>Aquificales</taxon>
        <taxon>Aquificaceae</taxon>
        <taxon>Hydrogenobacter</taxon>
    </lineage>
</organism>
<dbReference type="InterPro" id="IPR052390">
    <property type="entry name" value="tRNA_nt/polyA_polymerase"/>
</dbReference>